<dbReference type="Gene3D" id="2.60.40.1080">
    <property type="match status" value="2"/>
</dbReference>
<dbReference type="InterPro" id="IPR003343">
    <property type="entry name" value="Big_2"/>
</dbReference>
<sequence>MSTLRSRFLPLILAVMTALALQGGIVHGESSDEPAIAWSQDYGNWSAGEGVMPTSDGGYLALGSLTEQEMSGDWETYSQKAYMVKLDAEGAVQWEQKLTHDGSETNAASQAIETRDGGYFIIGTSTSTSGQPYSQLLMVRLDASGRILWEQTKEEEGIHSMPQTAIETADGDFIIGGKGISNMGYSSANLLKVDGDGQELWYKKYRFGGNSQYFNDLIPAVDGGYIAVGGIDSPDYEPGDRDALLIVKVGEDGEQAWMKETVDPETDWGAFGVVATDDGGYLIGSQKVINQQRITVLTETDTSGEPKWEKTYPAGADIEVFNRIVKTADGYALLGGNASGDYKNRKVQYDLMTVSQSGELLDRTLFKGAPISRYGKGSAAPDGGYIFPGTVKREDKTKFQLMKVAPSAHQPSAERTLTGIAFTEKAKTLKSGIGAPTVLQAVYGDGTSEDLSSSAAYRSDDPKIAAVDTAGRITATAPGETVIHAEYRDFSAELKVSVLSADDAAFDPVSGAIQMDSDEYSLAAGSSIDIHLLFMDAATGKTTDVTAKASFRSDHPDIAGVDDEGNLTGYRAGVTRIYGSYKGKSVFADVQVLRSSAVNAKATPAGSPVWQSQTKK</sequence>
<evidence type="ECO:0000256" key="1">
    <source>
        <dbReference type="SAM" id="SignalP"/>
    </source>
</evidence>
<dbReference type="PANTHER" id="PTHR42754">
    <property type="entry name" value="ENDOGLUCANASE"/>
    <property type="match status" value="1"/>
</dbReference>
<dbReference type="SUPFAM" id="SSF50998">
    <property type="entry name" value="Quinoprotein alcohol dehydrogenase-like"/>
    <property type="match status" value="1"/>
</dbReference>
<name>A0ABU6PXX4_9BACL</name>
<accession>A0ABU6PXX4</accession>
<dbReference type="Proteomes" id="UP001343257">
    <property type="component" value="Unassembled WGS sequence"/>
</dbReference>
<feature type="domain" description="BIG2" evidence="2">
    <location>
        <begin position="509"/>
        <end position="591"/>
    </location>
</feature>
<dbReference type="RefSeq" id="WP_328280863.1">
    <property type="nucleotide sequence ID" value="NZ_JARTLD010000054.1"/>
</dbReference>
<dbReference type="InterPro" id="IPR008964">
    <property type="entry name" value="Invasin/intimin_cell_adhesion"/>
</dbReference>
<protein>
    <recommendedName>
        <fullName evidence="2">BIG2 domain-containing protein</fullName>
    </recommendedName>
</protein>
<dbReference type="SMART" id="SM00635">
    <property type="entry name" value="BID_2"/>
    <property type="match status" value="2"/>
</dbReference>
<gene>
    <name evidence="3" type="ORF">P9847_20825</name>
</gene>
<feature type="domain" description="BIG2" evidence="2">
    <location>
        <begin position="416"/>
        <end position="497"/>
    </location>
</feature>
<dbReference type="SUPFAM" id="SSF49373">
    <property type="entry name" value="Invasin/intimin cell-adhesion fragments"/>
    <property type="match status" value="2"/>
</dbReference>
<comment type="caution">
    <text evidence="3">The sequence shown here is derived from an EMBL/GenBank/DDBJ whole genome shotgun (WGS) entry which is preliminary data.</text>
</comment>
<keyword evidence="1" id="KW-0732">Signal</keyword>
<dbReference type="InterPro" id="IPR011047">
    <property type="entry name" value="Quinoprotein_ADH-like_sf"/>
</dbReference>
<evidence type="ECO:0000259" key="2">
    <source>
        <dbReference type="SMART" id="SM00635"/>
    </source>
</evidence>
<reference evidence="3 4" key="1">
    <citation type="submission" date="2023-03" db="EMBL/GenBank/DDBJ databases">
        <title>Bacillus Genome Sequencing.</title>
        <authorList>
            <person name="Dunlap C."/>
        </authorList>
    </citation>
    <scope>NUCLEOTIDE SEQUENCE [LARGE SCALE GENOMIC DNA]</scope>
    <source>
        <strain evidence="3 4">NRS-52</strain>
    </source>
</reference>
<dbReference type="PANTHER" id="PTHR42754:SF1">
    <property type="entry name" value="LIPOPROTEIN"/>
    <property type="match status" value="1"/>
</dbReference>
<proteinExistence type="predicted"/>
<organism evidence="3 4">
    <name type="scientific">Paenibacillus chibensis</name>
    <dbReference type="NCBI Taxonomy" id="59846"/>
    <lineage>
        <taxon>Bacteria</taxon>
        <taxon>Bacillati</taxon>
        <taxon>Bacillota</taxon>
        <taxon>Bacilli</taxon>
        <taxon>Bacillales</taxon>
        <taxon>Paenibacillaceae</taxon>
        <taxon>Paenibacillus</taxon>
    </lineage>
</organism>
<keyword evidence="4" id="KW-1185">Reference proteome</keyword>
<dbReference type="EMBL" id="JARTLD010000054">
    <property type="protein sequence ID" value="MED5019742.1"/>
    <property type="molecule type" value="Genomic_DNA"/>
</dbReference>
<evidence type="ECO:0000313" key="4">
    <source>
        <dbReference type="Proteomes" id="UP001343257"/>
    </source>
</evidence>
<evidence type="ECO:0000313" key="3">
    <source>
        <dbReference type="EMBL" id="MED5019742.1"/>
    </source>
</evidence>
<feature type="chain" id="PRO_5046787149" description="BIG2 domain-containing protein" evidence="1">
    <location>
        <begin position="21"/>
        <end position="616"/>
    </location>
</feature>
<feature type="signal peptide" evidence="1">
    <location>
        <begin position="1"/>
        <end position="20"/>
    </location>
</feature>